<reference evidence="4" key="2">
    <citation type="journal article" date="2019" name="IMA Fungus">
        <title>Genome sequencing and comparison of five Tilletia species to identify candidate genes for the detection of regulated species infecting wheat.</title>
        <authorList>
            <person name="Nguyen H.D.T."/>
            <person name="Sultana T."/>
            <person name="Kesanakurti P."/>
            <person name="Hambleton S."/>
        </authorList>
    </citation>
    <scope>NUCLEOTIDE SEQUENCE</scope>
    <source>
        <strain evidence="4">DAOMC 238032</strain>
    </source>
</reference>
<dbReference type="EMBL" id="LWDD02000523">
    <property type="protein sequence ID" value="KAE8259437.1"/>
    <property type="molecule type" value="Genomic_DNA"/>
</dbReference>
<dbReference type="Pfam" id="PF13881">
    <property type="entry name" value="Rad60-SLD_2"/>
    <property type="match status" value="1"/>
</dbReference>
<evidence type="ECO:0000256" key="1">
    <source>
        <dbReference type="SAM" id="MobiDB-lite"/>
    </source>
</evidence>
<protein>
    <recommendedName>
        <fullName evidence="2">UBL3-like ubiquitin domain-containing protein</fullName>
    </recommendedName>
</protein>
<evidence type="ECO:0000313" key="4">
    <source>
        <dbReference type="EMBL" id="KAE8259437.1"/>
    </source>
</evidence>
<evidence type="ECO:0000313" key="6">
    <source>
        <dbReference type="Proteomes" id="UP000836402"/>
    </source>
</evidence>
<comment type="caution">
    <text evidence="4">The sequence shown here is derived from an EMBL/GenBank/DDBJ whole genome shotgun (WGS) entry which is preliminary data.</text>
</comment>
<accession>A0A177VCS2</accession>
<dbReference type="InterPro" id="IPR039540">
    <property type="entry name" value="UBL3-like_ubiquitin_dom"/>
</dbReference>
<evidence type="ECO:0000259" key="2">
    <source>
        <dbReference type="Pfam" id="PF13881"/>
    </source>
</evidence>
<dbReference type="AlphaFoldDB" id="A0A177VCS2"/>
<gene>
    <name evidence="4" type="ORF">A4X03_0g4090</name>
    <name evidence="3" type="ORF">JKIAZH3_G4566</name>
</gene>
<proteinExistence type="predicted"/>
<feature type="compositionally biased region" description="Low complexity" evidence="1">
    <location>
        <begin position="105"/>
        <end position="123"/>
    </location>
</feature>
<feature type="region of interest" description="Disordered" evidence="1">
    <location>
        <begin position="230"/>
        <end position="270"/>
    </location>
</feature>
<organism evidence="4 5">
    <name type="scientific">Tilletia caries</name>
    <name type="common">wheat bunt fungus</name>
    <dbReference type="NCBI Taxonomy" id="13290"/>
    <lineage>
        <taxon>Eukaryota</taxon>
        <taxon>Fungi</taxon>
        <taxon>Dikarya</taxon>
        <taxon>Basidiomycota</taxon>
        <taxon>Ustilaginomycotina</taxon>
        <taxon>Exobasidiomycetes</taxon>
        <taxon>Tilletiales</taxon>
        <taxon>Tilletiaceae</taxon>
        <taxon>Tilletia</taxon>
    </lineage>
</organism>
<name>A0A177VCS2_9BASI</name>
<feature type="domain" description="UBL3-like ubiquitin" evidence="2">
    <location>
        <begin position="31"/>
        <end position="110"/>
    </location>
</feature>
<dbReference type="InterPro" id="IPR040015">
    <property type="entry name" value="UBL3-like"/>
</dbReference>
<feature type="region of interest" description="Disordered" evidence="1">
    <location>
        <begin position="105"/>
        <end position="204"/>
    </location>
</feature>
<sequence>MASSTVQVPPTQQAGKLIRLDILLCTSQRNAWVFHPHDSVSKIKHTVCSSWPAEWPQPSPSPSLLRLLHLGRFWDDDQAQLVSHKLPLGRTTVVHMIIRPVYASGTASSSSNGKAGASASGPGLRTAPGGSGLWARLNGKEASTSHAQDSTASPVSGSSSPSTVPLSPPTSPAQGSKRKDSASDRLAEANASHESTQEKQAPRLCGSETFSSMITDHPADAVLQADPAAATTAPAPAQIGSRGEDSKEGAQLGSSGPRAARDGREDEVVGGGCCGGCIIC</sequence>
<dbReference type="InterPro" id="IPR029071">
    <property type="entry name" value="Ubiquitin-like_domsf"/>
</dbReference>
<dbReference type="SUPFAM" id="SSF54236">
    <property type="entry name" value="Ubiquitin-like"/>
    <property type="match status" value="1"/>
</dbReference>
<dbReference type="Proteomes" id="UP000077671">
    <property type="component" value="Unassembled WGS sequence"/>
</dbReference>
<keyword evidence="6" id="KW-1185">Reference proteome</keyword>
<dbReference type="PANTHER" id="PTHR13169">
    <property type="entry name" value="UBIQUITIN-LIKE PROTEIN 3 HCG-1 PROTEIN"/>
    <property type="match status" value="1"/>
</dbReference>
<dbReference type="Proteomes" id="UP000836402">
    <property type="component" value="Unassembled WGS sequence"/>
</dbReference>
<dbReference type="EMBL" id="CAJHJG010000195">
    <property type="protein sequence ID" value="CAD6899154.1"/>
    <property type="molecule type" value="Genomic_DNA"/>
</dbReference>
<evidence type="ECO:0000313" key="5">
    <source>
        <dbReference type="Proteomes" id="UP000077671"/>
    </source>
</evidence>
<reference evidence="4" key="1">
    <citation type="submission" date="2016-04" db="EMBL/GenBank/DDBJ databases">
        <authorList>
            <person name="Nguyen H.D."/>
            <person name="Kesanakurti P."/>
            <person name="Cullis J."/>
            <person name="Levesque C.A."/>
            <person name="Hambleton S."/>
        </authorList>
    </citation>
    <scope>NUCLEOTIDE SEQUENCE</scope>
    <source>
        <strain evidence="4">DAOMC 238032</strain>
    </source>
</reference>
<feature type="compositionally biased region" description="Basic and acidic residues" evidence="1">
    <location>
        <begin position="177"/>
        <end position="187"/>
    </location>
</feature>
<dbReference type="PANTHER" id="PTHR13169:SF0">
    <property type="entry name" value="UBIQUITIN-LIKE PROTEIN 3"/>
    <property type="match status" value="1"/>
</dbReference>
<reference evidence="3" key="3">
    <citation type="submission" date="2020-10" db="EMBL/GenBank/DDBJ databases">
        <authorList>
            <person name="Sedaghatjoo S."/>
        </authorList>
    </citation>
    <scope>NUCLEOTIDE SEQUENCE</scope>
    <source>
        <strain evidence="3">AZH3</strain>
    </source>
</reference>
<dbReference type="Gene3D" id="3.10.20.90">
    <property type="entry name" value="Phosphatidylinositol 3-kinase Catalytic Subunit, Chain A, domain 1"/>
    <property type="match status" value="1"/>
</dbReference>
<evidence type="ECO:0000313" key="3">
    <source>
        <dbReference type="EMBL" id="CAD6899154.1"/>
    </source>
</evidence>
<feature type="compositionally biased region" description="Low complexity" evidence="1">
    <location>
        <begin position="150"/>
        <end position="165"/>
    </location>
</feature>